<sequence>RLYHKKSRTGCARSRARRVKCNENKPVCSNCHRHGVSCPLDPVDELAQDKMYSTELDDPAIFDVPESRSRRLLEHRLLQNYIERTSKTFAACHHEDVRIAWSCRVPKLALEHDNLLYQVLSMSAMHLLKSTPNDVELINARQTYHCLALREHRRAVAELNIRNADAVCCASSLIFVDAFASLHGRLIKPYSPPMEWLHMARGAGSLFAVGIAVLEDSKEFETSIIYGIANRGRYFDNDLQLFQETNRNGLLELLAQGILEEPWDQETQQAYEKTLSYIGWVQLAIKENEHPMGICRRMMAFAILAPKRFIECVDLMRPRALVILAYFFALGAQLRDTWWIGETLQKEIQAIQRAVPPEWKPFMREPISRIGLTACVRSVDKSQACNASQSPE</sequence>
<evidence type="ECO:0000259" key="2">
    <source>
        <dbReference type="PROSITE" id="PS50048"/>
    </source>
</evidence>
<dbReference type="AlphaFoldDB" id="A0A2J6QMT5"/>
<dbReference type="EMBL" id="KZ613465">
    <property type="protein sequence ID" value="PMD27570.1"/>
    <property type="molecule type" value="Genomic_DNA"/>
</dbReference>
<dbReference type="InterPro" id="IPR001138">
    <property type="entry name" value="Zn2Cys6_DnaBD"/>
</dbReference>
<evidence type="ECO:0000313" key="3">
    <source>
        <dbReference type="EMBL" id="PMD27570.1"/>
    </source>
</evidence>
<dbReference type="OrthoDB" id="3546279at2759"/>
<feature type="non-terminal residue" evidence="3">
    <location>
        <position position="1"/>
    </location>
</feature>
<keyword evidence="1" id="KW-0539">Nucleus</keyword>
<dbReference type="InterPro" id="IPR052400">
    <property type="entry name" value="Zn2-C6_fungal_TF"/>
</dbReference>
<proteinExistence type="predicted"/>
<dbReference type="PROSITE" id="PS50048">
    <property type="entry name" value="ZN2_CY6_FUNGAL_2"/>
    <property type="match status" value="1"/>
</dbReference>
<accession>A0A2J6QMT5</accession>
<evidence type="ECO:0000256" key="1">
    <source>
        <dbReference type="ARBA" id="ARBA00023242"/>
    </source>
</evidence>
<dbReference type="InterPro" id="IPR021858">
    <property type="entry name" value="Fun_TF"/>
</dbReference>
<reference evidence="3 4" key="1">
    <citation type="submission" date="2016-05" db="EMBL/GenBank/DDBJ databases">
        <title>A degradative enzymes factory behind the ericoid mycorrhizal symbiosis.</title>
        <authorList>
            <consortium name="DOE Joint Genome Institute"/>
            <person name="Martino E."/>
            <person name="Morin E."/>
            <person name="Grelet G."/>
            <person name="Kuo A."/>
            <person name="Kohler A."/>
            <person name="Daghino S."/>
            <person name="Barry K."/>
            <person name="Choi C."/>
            <person name="Cichocki N."/>
            <person name="Clum A."/>
            <person name="Copeland A."/>
            <person name="Hainaut M."/>
            <person name="Haridas S."/>
            <person name="Labutti K."/>
            <person name="Lindquist E."/>
            <person name="Lipzen A."/>
            <person name="Khouja H.-R."/>
            <person name="Murat C."/>
            <person name="Ohm R."/>
            <person name="Olson A."/>
            <person name="Spatafora J."/>
            <person name="Veneault-Fourrey C."/>
            <person name="Henrissat B."/>
            <person name="Grigoriev I."/>
            <person name="Martin F."/>
            <person name="Perotto S."/>
        </authorList>
    </citation>
    <scope>NUCLEOTIDE SEQUENCE [LARGE SCALE GENOMIC DNA]</scope>
    <source>
        <strain evidence="3 4">UAMH 7357</strain>
    </source>
</reference>
<dbReference type="SMART" id="SM00066">
    <property type="entry name" value="GAL4"/>
    <property type="match status" value="1"/>
</dbReference>
<dbReference type="SUPFAM" id="SSF57701">
    <property type="entry name" value="Zn2/Cys6 DNA-binding domain"/>
    <property type="match status" value="1"/>
</dbReference>
<dbReference type="PANTHER" id="PTHR47657">
    <property type="entry name" value="STEROL REGULATORY ELEMENT-BINDING PROTEIN ECM22"/>
    <property type="match status" value="1"/>
</dbReference>
<evidence type="ECO:0000313" key="4">
    <source>
        <dbReference type="Proteomes" id="UP000235672"/>
    </source>
</evidence>
<dbReference type="Pfam" id="PF00172">
    <property type="entry name" value="Zn_clus"/>
    <property type="match status" value="1"/>
</dbReference>
<gene>
    <name evidence="3" type="ORF">NA56DRAFT_560617</name>
</gene>
<name>A0A2J6QMT5_9HELO</name>
<dbReference type="Gene3D" id="4.10.240.10">
    <property type="entry name" value="Zn(2)-C6 fungal-type DNA-binding domain"/>
    <property type="match status" value="1"/>
</dbReference>
<protein>
    <recommendedName>
        <fullName evidence="2">Zn(2)-C6 fungal-type domain-containing protein</fullName>
    </recommendedName>
</protein>
<keyword evidence="4" id="KW-1185">Reference proteome</keyword>
<dbReference type="GO" id="GO:0008270">
    <property type="term" value="F:zinc ion binding"/>
    <property type="evidence" value="ECO:0007669"/>
    <property type="project" value="InterPro"/>
</dbReference>
<dbReference type="PANTHER" id="PTHR47657:SF14">
    <property type="entry name" value="ZN(2)-C6 FUNGAL-TYPE DOMAIN-CONTAINING PROTEIN"/>
    <property type="match status" value="1"/>
</dbReference>
<dbReference type="InterPro" id="IPR036864">
    <property type="entry name" value="Zn2-C6_fun-type_DNA-bd_sf"/>
</dbReference>
<dbReference type="CDD" id="cd00067">
    <property type="entry name" value="GAL4"/>
    <property type="match status" value="1"/>
</dbReference>
<organism evidence="3 4">
    <name type="scientific">Hyaloscypha hepaticicola</name>
    <dbReference type="NCBI Taxonomy" id="2082293"/>
    <lineage>
        <taxon>Eukaryota</taxon>
        <taxon>Fungi</taxon>
        <taxon>Dikarya</taxon>
        <taxon>Ascomycota</taxon>
        <taxon>Pezizomycotina</taxon>
        <taxon>Leotiomycetes</taxon>
        <taxon>Helotiales</taxon>
        <taxon>Hyaloscyphaceae</taxon>
        <taxon>Hyaloscypha</taxon>
    </lineage>
</organism>
<dbReference type="GO" id="GO:0000981">
    <property type="term" value="F:DNA-binding transcription factor activity, RNA polymerase II-specific"/>
    <property type="evidence" value="ECO:0007669"/>
    <property type="project" value="InterPro"/>
</dbReference>
<feature type="domain" description="Zn(2)-C6 fungal-type" evidence="2">
    <location>
        <begin position="10"/>
        <end position="40"/>
    </location>
</feature>
<dbReference type="STRING" id="1745343.A0A2J6QMT5"/>
<dbReference type="Pfam" id="PF11951">
    <property type="entry name" value="Fungal_trans_2"/>
    <property type="match status" value="1"/>
</dbReference>
<dbReference type="Proteomes" id="UP000235672">
    <property type="component" value="Unassembled WGS sequence"/>
</dbReference>